<dbReference type="AlphaFoldDB" id="A0A6A7K4U9"/>
<evidence type="ECO:0000256" key="1">
    <source>
        <dbReference type="ARBA" id="ARBA00022691"/>
    </source>
</evidence>
<proteinExistence type="predicted"/>
<dbReference type="EMBL" id="WHNX01000001">
    <property type="protein sequence ID" value="MPW24344.1"/>
    <property type="molecule type" value="Genomic_DNA"/>
</dbReference>
<accession>A0A6A7K4U9</accession>
<dbReference type="GO" id="GO:0003824">
    <property type="term" value="F:catalytic activity"/>
    <property type="evidence" value="ECO:0007669"/>
    <property type="project" value="InterPro"/>
</dbReference>
<dbReference type="InterPro" id="IPR013785">
    <property type="entry name" value="Aldolase_TIM"/>
</dbReference>
<dbReference type="PANTHER" id="PTHR11228">
    <property type="entry name" value="RADICAL SAM DOMAIN PROTEIN"/>
    <property type="match status" value="1"/>
</dbReference>
<evidence type="ECO:0000256" key="3">
    <source>
        <dbReference type="ARBA" id="ARBA00023004"/>
    </source>
</evidence>
<evidence type="ECO:0000313" key="7">
    <source>
        <dbReference type="Proteomes" id="UP000440004"/>
    </source>
</evidence>
<dbReference type="SUPFAM" id="SSF102114">
    <property type="entry name" value="Radical SAM enzymes"/>
    <property type="match status" value="1"/>
</dbReference>
<dbReference type="InterPro" id="IPR058240">
    <property type="entry name" value="rSAM_sf"/>
</dbReference>
<comment type="caution">
    <text evidence="6">The sequence shown here is derived from an EMBL/GenBank/DDBJ whole genome shotgun (WGS) entry which is preliminary data.</text>
</comment>
<dbReference type="PROSITE" id="PS51918">
    <property type="entry name" value="RADICAL_SAM"/>
    <property type="match status" value="1"/>
</dbReference>
<organism evidence="6 7">
    <name type="scientific">Alkalibaculum sporogenes</name>
    <dbReference type="NCBI Taxonomy" id="2655001"/>
    <lineage>
        <taxon>Bacteria</taxon>
        <taxon>Bacillati</taxon>
        <taxon>Bacillota</taxon>
        <taxon>Clostridia</taxon>
        <taxon>Eubacteriales</taxon>
        <taxon>Eubacteriaceae</taxon>
        <taxon>Alkalibaculum</taxon>
    </lineage>
</organism>
<name>A0A6A7K4U9_9FIRM</name>
<protein>
    <submittedName>
        <fullName evidence="6">Radical SAM protein</fullName>
    </submittedName>
</protein>
<evidence type="ECO:0000313" key="6">
    <source>
        <dbReference type="EMBL" id="MPW24344.1"/>
    </source>
</evidence>
<dbReference type="GO" id="GO:0051536">
    <property type="term" value="F:iron-sulfur cluster binding"/>
    <property type="evidence" value="ECO:0007669"/>
    <property type="project" value="UniProtKB-KW"/>
</dbReference>
<gene>
    <name evidence="6" type="ORF">GC105_00870</name>
</gene>
<keyword evidence="7" id="KW-1185">Reference proteome</keyword>
<dbReference type="PANTHER" id="PTHR11228:SF7">
    <property type="entry name" value="PQQA PEPTIDE CYCLASE"/>
    <property type="match status" value="1"/>
</dbReference>
<dbReference type="Gene3D" id="3.20.20.70">
    <property type="entry name" value="Aldolase class I"/>
    <property type="match status" value="1"/>
</dbReference>
<dbReference type="Pfam" id="PF04055">
    <property type="entry name" value="Radical_SAM"/>
    <property type="match status" value="1"/>
</dbReference>
<dbReference type="Proteomes" id="UP000440004">
    <property type="component" value="Unassembled WGS sequence"/>
</dbReference>
<dbReference type="GO" id="GO:0046872">
    <property type="term" value="F:metal ion binding"/>
    <property type="evidence" value="ECO:0007669"/>
    <property type="project" value="UniProtKB-KW"/>
</dbReference>
<feature type="domain" description="Radical SAM core" evidence="5">
    <location>
        <begin position="5"/>
        <end position="112"/>
    </location>
</feature>
<keyword evidence="2" id="KW-0479">Metal-binding</keyword>
<keyword evidence="4" id="KW-0411">Iron-sulfur</keyword>
<dbReference type="CDD" id="cd01335">
    <property type="entry name" value="Radical_SAM"/>
    <property type="match status" value="1"/>
</dbReference>
<dbReference type="InterPro" id="IPR050377">
    <property type="entry name" value="Radical_SAM_PqqE_MftC-like"/>
</dbReference>
<sequence>MERIHSGPTSASIDITYNCTLQCLHCYNTSGEHKTNKKELSYDEWINVIKDITDLQPVYICFCGGEPLLKKELIFEATNLLKRISGITVNMVTNGDLMDIETAYRLKDVGVS</sequence>
<dbReference type="InterPro" id="IPR007197">
    <property type="entry name" value="rSAM"/>
</dbReference>
<evidence type="ECO:0000259" key="5">
    <source>
        <dbReference type="PROSITE" id="PS51918"/>
    </source>
</evidence>
<reference evidence="6 7" key="1">
    <citation type="submission" date="2019-10" db="EMBL/GenBank/DDBJ databases">
        <title>Alkalibaculum tamaniensis sp.nov., a new alkaliphilic acetogen, isolated on methoxylated aromatics from a mud volcano.</title>
        <authorList>
            <person name="Khomyakova M.A."/>
            <person name="Merkel A.Y."/>
            <person name="Bonch-Osmolovskaya E.A."/>
            <person name="Slobodkin A.I."/>
        </authorList>
    </citation>
    <scope>NUCLEOTIDE SEQUENCE [LARGE SCALE GENOMIC DNA]</scope>
    <source>
        <strain evidence="6 7">M08DMB</strain>
    </source>
</reference>
<keyword evidence="3" id="KW-0408">Iron</keyword>
<evidence type="ECO:0000256" key="4">
    <source>
        <dbReference type="ARBA" id="ARBA00023014"/>
    </source>
</evidence>
<dbReference type="RefSeq" id="WP_152800731.1">
    <property type="nucleotide sequence ID" value="NZ_WHNX01000001.1"/>
</dbReference>
<dbReference type="SFLD" id="SFLDS00029">
    <property type="entry name" value="Radical_SAM"/>
    <property type="match status" value="1"/>
</dbReference>
<keyword evidence="1" id="KW-0949">S-adenosyl-L-methionine</keyword>
<dbReference type="SFLD" id="SFLDG01067">
    <property type="entry name" value="SPASM/twitch_domain_containing"/>
    <property type="match status" value="1"/>
</dbReference>
<evidence type="ECO:0000256" key="2">
    <source>
        <dbReference type="ARBA" id="ARBA00022723"/>
    </source>
</evidence>